<dbReference type="RefSeq" id="WP_035381251.1">
    <property type="nucleotide sequence ID" value="NZ_AZQP01000049.1"/>
</dbReference>
<comment type="caution">
    <text evidence="3">The sequence shown here is derived from an EMBL/GenBank/DDBJ whole genome shotgun (WGS) entry which is preliminary data.</text>
</comment>
<name>A0A017RS50_9CLOT</name>
<dbReference type="GO" id="GO:0008289">
    <property type="term" value="F:lipid binding"/>
    <property type="evidence" value="ECO:0007669"/>
    <property type="project" value="UniProtKB-KW"/>
</dbReference>
<dbReference type="PANTHER" id="PTHR33434:SF3">
    <property type="entry name" value="DEGV DOMAIN-CONTAINING PROTEIN YITS"/>
    <property type="match status" value="1"/>
</dbReference>
<dbReference type="InterPro" id="IPR043168">
    <property type="entry name" value="DegV_C"/>
</dbReference>
<organism evidence="3 4">
    <name type="scientific">Fervidicella metallireducens AeB</name>
    <dbReference type="NCBI Taxonomy" id="1403537"/>
    <lineage>
        <taxon>Bacteria</taxon>
        <taxon>Bacillati</taxon>
        <taxon>Bacillota</taxon>
        <taxon>Clostridia</taxon>
        <taxon>Eubacteriales</taxon>
        <taxon>Clostridiaceae</taxon>
        <taxon>Fervidicella</taxon>
    </lineage>
</organism>
<evidence type="ECO:0000256" key="1">
    <source>
        <dbReference type="ARBA" id="ARBA00003238"/>
    </source>
</evidence>
<dbReference type="Gene3D" id="2.20.28.50">
    <property type="entry name" value="degv family protein"/>
    <property type="match status" value="1"/>
</dbReference>
<dbReference type="PROSITE" id="PS51482">
    <property type="entry name" value="DEGV"/>
    <property type="match status" value="1"/>
</dbReference>
<evidence type="ECO:0000313" key="4">
    <source>
        <dbReference type="Proteomes" id="UP000019681"/>
    </source>
</evidence>
<dbReference type="AlphaFoldDB" id="A0A017RS50"/>
<gene>
    <name evidence="3" type="ORF">Q428_12660</name>
</gene>
<keyword evidence="2" id="KW-0446">Lipid-binding</keyword>
<keyword evidence="4" id="KW-1185">Reference proteome</keyword>
<dbReference type="PANTHER" id="PTHR33434">
    <property type="entry name" value="DEGV DOMAIN-CONTAINING PROTEIN DR_1986-RELATED"/>
    <property type="match status" value="1"/>
</dbReference>
<dbReference type="InterPro" id="IPR003797">
    <property type="entry name" value="DegV"/>
</dbReference>
<evidence type="ECO:0000313" key="3">
    <source>
        <dbReference type="EMBL" id="EYE87548.1"/>
    </source>
</evidence>
<dbReference type="SUPFAM" id="SSF82549">
    <property type="entry name" value="DAK1/DegV-like"/>
    <property type="match status" value="1"/>
</dbReference>
<evidence type="ECO:0000256" key="2">
    <source>
        <dbReference type="ARBA" id="ARBA00023121"/>
    </source>
</evidence>
<dbReference type="InterPro" id="IPR050270">
    <property type="entry name" value="DegV_domain_contain"/>
</dbReference>
<evidence type="ECO:0008006" key="5">
    <source>
        <dbReference type="Google" id="ProtNLM"/>
    </source>
</evidence>
<dbReference type="Gene3D" id="3.40.50.10440">
    <property type="entry name" value="Dihydroxyacetone kinase, domain 1"/>
    <property type="match status" value="1"/>
</dbReference>
<dbReference type="OrthoDB" id="9780660at2"/>
<dbReference type="EMBL" id="AZQP01000049">
    <property type="protein sequence ID" value="EYE87548.1"/>
    <property type="molecule type" value="Genomic_DNA"/>
</dbReference>
<comment type="function">
    <text evidence="1">May bind long-chain fatty acids, such as palmitate, and may play a role in lipid transport or fatty acid metabolism.</text>
</comment>
<reference evidence="3 4" key="1">
    <citation type="journal article" date="2014" name="Genome Announc.">
        <title>Draft Genome Sequence of Fervidicella metallireducens Strain AeBT, an Iron-Reducing Thermoanaerobe from the Great Artesian Basin.</title>
        <authorList>
            <person name="Patel B.K."/>
        </authorList>
    </citation>
    <scope>NUCLEOTIDE SEQUENCE [LARGE SCALE GENOMIC DNA]</scope>
    <source>
        <strain evidence="3 4">AeB</strain>
    </source>
</reference>
<dbReference type="Pfam" id="PF02645">
    <property type="entry name" value="DegV"/>
    <property type="match status" value="1"/>
</dbReference>
<protein>
    <recommendedName>
        <fullName evidence="5">Fatty acid-binding protein DegV</fullName>
    </recommendedName>
</protein>
<dbReference type="Gene3D" id="3.30.1180.10">
    <property type="match status" value="1"/>
</dbReference>
<dbReference type="NCBIfam" id="TIGR00762">
    <property type="entry name" value="DegV"/>
    <property type="match status" value="1"/>
</dbReference>
<accession>A0A017RS50</accession>
<proteinExistence type="predicted"/>
<sequence length="288" mass="32305">METVIIMDSCTDLPLSYVEANKIPTLSLTCLLKGKEYPDDLGKTLSHKDFYQIVRNGEMPTTSQVNAYQFVEEFKKHLELGRSIIYIGFSTALSGTVNSAETAKKLVLEEYKDADITIIDSKSASLGYGLIVYYAYEMLKNGATKEEIVDWVENNKLKMNHWFTVEDLFHLHRGGRVSKTAALLGTVLDIKPVLHVDNQGRLIPVTKVKGRKKSIRTLAEKLKERIVNPEEQVIAISHGDCIEDVEFLREMIQKDIKVKDIIVNFVGPVIGAHSGPGTVALFFMGNDR</sequence>
<dbReference type="STRING" id="1403537.Q428_12660"/>
<dbReference type="Proteomes" id="UP000019681">
    <property type="component" value="Unassembled WGS sequence"/>
</dbReference>